<feature type="region of interest" description="Disordered" evidence="1">
    <location>
        <begin position="910"/>
        <end position="967"/>
    </location>
</feature>
<name>A0A8S4NJC4_OWEFU</name>
<comment type="caution">
    <text evidence="2">The sequence shown here is derived from an EMBL/GenBank/DDBJ whole genome shotgun (WGS) entry which is preliminary data.</text>
</comment>
<feature type="compositionally biased region" description="Basic and acidic residues" evidence="1">
    <location>
        <begin position="956"/>
        <end position="967"/>
    </location>
</feature>
<accession>A0A8S4NJC4</accession>
<feature type="region of interest" description="Disordered" evidence="1">
    <location>
        <begin position="1567"/>
        <end position="2028"/>
    </location>
</feature>
<feature type="compositionally biased region" description="Basic and acidic residues" evidence="1">
    <location>
        <begin position="1372"/>
        <end position="1383"/>
    </location>
</feature>
<sequence>MSHIIRRQKNVWKNEQSLVQLIKDGKKDGSGMKLDVLEHLSGPTDNGEVTKLLTEIDGRPSHYIKAVFTSDAMEEFSQDQESQPDWDSARIILKNFELNHRPLANQNQVEFFLTVKAFTVWALQENHRRSTSTFDCMENKDVKSKAVEVWAKWKAEQQEESTCGTEPSISDLLAEMAAQSQDDLAPAENLLDREVSGLTNIGLSSVSAPTIDNIFTKQDIFISAQDQNTLKAIEVWHGDSPPEGDLSVENIAQQNDSQHNQDSFVASVQGILTPTLKSSAEKLKKQSSKSHSEISGVEKPLNSKVSDTRPVHKQTIMCQVGDSLNNDLELGLQGQCNVSTEIGESLMGSQYNRDRLQELNNKRNTDHKNQHTSNITSKCAAKNQNQNKVIPGPSSSCDSHSVPNEDLELSCGSIPDTQDSQSQDPHSQDPQSRNPQTGDPESPYANAQSGLIKHCKQGNNDHAEINIASQSTDEYIRLEINDSDLESIGKEKDDHPSVCNQENDTKNLKAPSSINPISSSDHISKPNPQTICENSQENGAKSNSEGNYECKNRVNKSLSPMEMSCSHRDSPNKDVIQSTQIPCGDEECFARPHFQISPIRSSPSECSESSHYHTPTRGSPQQTDTPGHLSTPSLEQPTTPLSSSKRQPSTPISLDSLKCKVKLIGTTSPPPTLTSDFDHRDLFYNDEEMRSVHLRYIDSNRDNSVEEERLKNLLSRSLSPGQAELYMKVLKSPRAQSPRSNTSRTNSPRTLRRSPSNKIKYPDLGNINKDSPESVRLDDLKKPNKRPLETDSLYGSGRSTPSRKRRRLFNKHIQGVLSDSPDEDDDIQAKTKAFKNATALYTAEQLQENNNRERMEELQRKLKEEKRRHELENESALSSDTDGPKIKASPSDALFGRKISRADIKSMEKCASAPELQRTPQRSKKKLFSSQASGVLMPKEDDIPLSIEPPVKHRHQSEAKKTLNKDEQGKLCKKLEGFVRVSKARSISSCSSGSSPRSNSSRSLSTESFERDSEKSRSDISEDISERSFGDSVFDKPAMNSPKIKRRVTINEVPVEIDQVKPSSSKQYNASDDLIVTSSDSSHEKSEISGVDDSNLSNKTDCKTDISIKIKRDISKSDKPIDVKSDANKIDQNTTSIEQTAAESDQKQNKHIETIVISSGEANDLDITPSQINISDGIVHSVSQNRVDDSLSTSGLHGDKTCRPDKDNSHTISDTNNEMVSASKVDTLKTNDINTSHMDSEMVKNKPGKQNSGHVDNDSIPSDEKDNTSQAHRNTTKHQSDNKSSKHQQHSNEKITKTKKISMVTFLSESDDCDNNIISPSSDENTQHSLLKISTRSQSTKDGATGTRMTRSRGNPAINSKSTNTKFQPIKVENKVAKTEISKKSNSKSNRSNKRKKTDNSEETMRNETNEQQQSKAKELDNESDSGCVKRTRRATVKESEAHDAGTTSITSVNTSRRLRNRGKYEEHDNDDQKQSEMSKINTEDVIGDSRKTRSSKCLEIKHNSEKSVSMDHSKQDHRGKKPRTSKSEESFNALQTSSVIEDVSLVNSGNFLYKSTTTPIHSLESYQPQNTEHASKPDKQHSQNSSDSSVNSFNENIRLTRSSRGKSFLTAGNVSEQSRNSPQKNISTDSKEKSSNEQKENSAVTMRSSSSLVDSSGHKIKSRESRNSSPPTPELKTKTKNSSQSRNQLDNSLSDLPKPRKILKKNTQTRGSRTSKDISASDNYETEMGTSSRESRNCTSTRASRNYINDSSESDTEPYSSNILKHNESCKPNTDCVDRISRNNTKTRASRNLLDSSSSEEPNTRKLRKVSKTHTSSTFNKDLVIKESRNPTQTRISRNYSSDSDKELNKRKTRNCSKLQEHYRESKNCTKTRTSNNCKNDSDSDTGSNTRKNQKNSKLQDPSESNNETAFKESRDFTQTRASRNRMENMSDSESNTMSRETVSKLGKPCKSNVDSAIRESIHSTRTRSSKNRIADSSSDSDNEPNTRTTRNISKLQESSRFIKESRNPTETRASRHHKADNRSDLKEMQTQLKSRLTRQQRALLELKFPIQLANKMKKYLSN</sequence>
<feature type="compositionally biased region" description="Polar residues" evidence="1">
    <location>
        <begin position="510"/>
        <end position="546"/>
    </location>
</feature>
<feature type="compositionally biased region" description="Low complexity" evidence="1">
    <location>
        <begin position="599"/>
        <end position="609"/>
    </location>
</feature>
<feature type="region of interest" description="Disordered" evidence="1">
    <location>
        <begin position="730"/>
        <end position="825"/>
    </location>
</feature>
<dbReference type="EMBL" id="CAIIXF020000003">
    <property type="protein sequence ID" value="CAH1780421.1"/>
    <property type="molecule type" value="Genomic_DNA"/>
</dbReference>
<feature type="region of interest" description="Disordered" evidence="1">
    <location>
        <begin position="362"/>
        <end position="446"/>
    </location>
</feature>
<feature type="compositionally biased region" description="Basic and acidic residues" evidence="1">
    <location>
        <begin position="1860"/>
        <end position="1869"/>
    </location>
</feature>
<feature type="compositionally biased region" description="Polar residues" evidence="1">
    <location>
        <begin position="1920"/>
        <end position="1942"/>
    </location>
</feature>
<feature type="compositionally biased region" description="Polar residues" evidence="1">
    <location>
        <begin position="1642"/>
        <end position="1655"/>
    </location>
</feature>
<feature type="compositionally biased region" description="Polar residues" evidence="1">
    <location>
        <begin position="1228"/>
        <end position="1237"/>
    </location>
</feature>
<evidence type="ECO:0000313" key="3">
    <source>
        <dbReference type="Proteomes" id="UP000749559"/>
    </source>
</evidence>
<evidence type="ECO:0000313" key="2">
    <source>
        <dbReference type="EMBL" id="CAH1780421.1"/>
    </source>
</evidence>
<feature type="compositionally biased region" description="Basic and acidic residues" evidence="1">
    <location>
        <begin position="1197"/>
        <end position="1209"/>
    </location>
</feature>
<feature type="compositionally biased region" description="Polar residues" evidence="1">
    <location>
        <begin position="1210"/>
        <end position="1220"/>
    </location>
</feature>
<feature type="compositionally biased region" description="Basic and acidic residues" evidence="1">
    <location>
        <begin position="1463"/>
        <end position="1477"/>
    </location>
</feature>
<feature type="compositionally biased region" description="Polar residues" evidence="1">
    <location>
        <begin position="734"/>
        <end position="757"/>
    </location>
</feature>
<feature type="region of interest" description="Disordered" evidence="1">
    <location>
        <begin position="486"/>
        <end position="548"/>
    </location>
</feature>
<feature type="compositionally biased region" description="Basic residues" evidence="1">
    <location>
        <begin position="801"/>
        <end position="810"/>
    </location>
</feature>
<feature type="compositionally biased region" description="Basic and acidic residues" evidence="1">
    <location>
        <begin position="1630"/>
        <end position="1641"/>
    </location>
</feature>
<feature type="compositionally biased region" description="Polar residues" evidence="1">
    <location>
        <begin position="433"/>
        <end position="446"/>
    </location>
</feature>
<feature type="compositionally biased region" description="Polar residues" evidence="1">
    <location>
        <begin position="1681"/>
        <end position="1695"/>
    </location>
</feature>
<feature type="region of interest" description="Disordered" evidence="1">
    <location>
        <begin position="599"/>
        <end position="652"/>
    </location>
</feature>
<feature type="region of interest" description="Disordered" evidence="1">
    <location>
        <begin position="864"/>
        <end position="894"/>
    </location>
</feature>
<organism evidence="2 3">
    <name type="scientific">Owenia fusiformis</name>
    <name type="common">Polychaete worm</name>
    <dbReference type="NCBI Taxonomy" id="6347"/>
    <lineage>
        <taxon>Eukaryota</taxon>
        <taxon>Metazoa</taxon>
        <taxon>Spiralia</taxon>
        <taxon>Lophotrochozoa</taxon>
        <taxon>Annelida</taxon>
        <taxon>Polychaeta</taxon>
        <taxon>Sedentaria</taxon>
        <taxon>Canalipalpata</taxon>
        <taxon>Sabellida</taxon>
        <taxon>Oweniida</taxon>
        <taxon>Oweniidae</taxon>
        <taxon>Owenia</taxon>
    </lineage>
</organism>
<keyword evidence="3" id="KW-1185">Reference proteome</keyword>
<feature type="region of interest" description="Disordered" evidence="1">
    <location>
        <begin position="982"/>
        <end position="1099"/>
    </location>
</feature>
<feature type="compositionally biased region" description="Low complexity" evidence="1">
    <location>
        <begin position="413"/>
        <end position="432"/>
    </location>
</feature>
<feature type="compositionally biased region" description="Low complexity" evidence="1">
    <location>
        <begin position="1583"/>
        <end position="1597"/>
    </location>
</feature>
<feature type="compositionally biased region" description="Basic and acidic residues" evidence="1">
    <location>
        <begin position="487"/>
        <end position="496"/>
    </location>
</feature>
<feature type="compositionally biased region" description="Basic and acidic residues" evidence="1">
    <location>
        <begin position="1398"/>
        <end position="1409"/>
    </location>
</feature>
<proteinExistence type="predicted"/>
<feature type="compositionally biased region" description="Polar residues" evidence="1">
    <location>
        <begin position="1831"/>
        <end position="1843"/>
    </location>
</feature>
<feature type="compositionally biased region" description="Basic and acidic residues" evidence="1">
    <location>
        <begin position="1008"/>
        <end position="1029"/>
    </location>
</feature>
<feature type="region of interest" description="Disordered" evidence="1">
    <location>
        <begin position="1311"/>
        <end position="1533"/>
    </location>
</feature>
<feature type="compositionally biased region" description="Polar residues" evidence="1">
    <location>
        <begin position="371"/>
        <end position="402"/>
    </location>
</feature>
<feature type="compositionally biased region" description="Polar residues" evidence="1">
    <location>
        <begin position="1611"/>
        <end position="1629"/>
    </location>
</feature>
<feature type="compositionally biased region" description="Low complexity" evidence="1">
    <location>
        <begin position="982"/>
        <end position="1007"/>
    </location>
</feature>
<feature type="compositionally biased region" description="Polar residues" evidence="1">
    <location>
        <begin position="1446"/>
        <end position="1456"/>
    </location>
</feature>
<reference evidence="2" key="1">
    <citation type="submission" date="2022-03" db="EMBL/GenBank/DDBJ databases">
        <authorList>
            <person name="Martin C."/>
        </authorList>
    </citation>
    <scope>NUCLEOTIDE SEQUENCE</scope>
</reference>
<feature type="region of interest" description="Disordered" evidence="1">
    <location>
        <begin position="282"/>
        <end position="308"/>
    </location>
</feature>
<feature type="region of interest" description="Disordered" evidence="1">
    <location>
        <begin position="1188"/>
        <end position="1298"/>
    </location>
</feature>
<gene>
    <name evidence="2" type="ORF">OFUS_LOCUS7117</name>
</gene>
<evidence type="ECO:0000256" key="1">
    <source>
        <dbReference type="SAM" id="MobiDB-lite"/>
    </source>
</evidence>
<feature type="compositionally biased region" description="Polar residues" evidence="1">
    <location>
        <begin position="1976"/>
        <end position="2001"/>
    </location>
</feature>
<feature type="compositionally biased region" description="Polar residues" evidence="1">
    <location>
        <begin position="1061"/>
        <end position="1070"/>
    </location>
</feature>
<dbReference type="OrthoDB" id="6122865at2759"/>
<protein>
    <submittedName>
        <fullName evidence="2">Uncharacterized protein</fullName>
    </submittedName>
</protein>
<feature type="compositionally biased region" description="Basic and acidic residues" evidence="1">
    <location>
        <begin position="1278"/>
        <end position="1296"/>
    </location>
</feature>
<dbReference type="Proteomes" id="UP000749559">
    <property type="component" value="Unassembled WGS sequence"/>
</dbReference>
<feature type="compositionally biased region" description="Basic and acidic residues" evidence="1">
    <location>
        <begin position="2002"/>
        <end position="2015"/>
    </location>
</feature>
<feature type="compositionally biased region" description="Basic and acidic residues" evidence="1">
    <location>
        <begin position="1488"/>
        <end position="1517"/>
    </location>
</feature>
<feature type="compositionally biased region" description="Polar residues" evidence="1">
    <location>
        <begin position="612"/>
        <end position="652"/>
    </location>
</feature>
<feature type="compositionally biased region" description="Basic and acidic residues" evidence="1">
    <location>
        <begin position="770"/>
        <end position="789"/>
    </location>
</feature>
<feature type="compositionally biased region" description="Polar residues" evidence="1">
    <location>
        <begin position="1870"/>
        <end position="1910"/>
    </location>
</feature>
<feature type="compositionally biased region" description="Polar residues" evidence="1">
    <location>
        <begin position="1316"/>
        <end position="1367"/>
    </location>
</feature>
<feature type="compositionally biased region" description="Polar residues" evidence="1">
    <location>
        <begin position="1706"/>
        <end position="1765"/>
    </location>
</feature>
<dbReference type="Gene3D" id="2.40.50.960">
    <property type="match status" value="1"/>
</dbReference>